<dbReference type="EMBL" id="MDYQ01000350">
    <property type="protein sequence ID" value="PRP76121.1"/>
    <property type="molecule type" value="Genomic_DNA"/>
</dbReference>
<evidence type="ECO:0000313" key="1">
    <source>
        <dbReference type="EMBL" id="PRP76121.1"/>
    </source>
</evidence>
<reference evidence="1 2" key="1">
    <citation type="journal article" date="2018" name="Genome Biol. Evol.">
        <title>Multiple Roots of Fruiting Body Formation in Amoebozoa.</title>
        <authorList>
            <person name="Hillmann F."/>
            <person name="Forbes G."/>
            <person name="Novohradska S."/>
            <person name="Ferling I."/>
            <person name="Riege K."/>
            <person name="Groth M."/>
            <person name="Westermann M."/>
            <person name="Marz M."/>
            <person name="Spaller T."/>
            <person name="Winckler T."/>
            <person name="Schaap P."/>
            <person name="Glockner G."/>
        </authorList>
    </citation>
    <scope>NUCLEOTIDE SEQUENCE [LARGE SCALE GENOMIC DNA]</scope>
    <source>
        <strain evidence="1 2">Jena</strain>
    </source>
</reference>
<organism evidence="1 2">
    <name type="scientific">Planoprotostelium fungivorum</name>
    <dbReference type="NCBI Taxonomy" id="1890364"/>
    <lineage>
        <taxon>Eukaryota</taxon>
        <taxon>Amoebozoa</taxon>
        <taxon>Evosea</taxon>
        <taxon>Variosea</taxon>
        <taxon>Cavosteliida</taxon>
        <taxon>Cavosteliaceae</taxon>
        <taxon>Planoprotostelium</taxon>
    </lineage>
</organism>
<sequence>MSTPHYNTLVTNVSNLVTGAQGDPTAEQATTFLQYGEIHDEWCGQQNLLPTLLLQAKVIQGPPTPAGALQASQARARIAAALGFVLVASFSFPKDGIPPLGASCCTKSTSVSSHIRVTITEGLFNITKGLSKEESTAIWTIYNTQYKEMNYGSENDITICPYCYDGRPEETWLIVSVYELRPDLYAITRKGLPVGKEATTWRISFIVCYCVPEIMGQILLTCWSSVVELVW</sequence>
<accession>A0A2P6MWP5</accession>
<dbReference type="Proteomes" id="UP000241769">
    <property type="component" value="Unassembled WGS sequence"/>
</dbReference>
<evidence type="ECO:0000313" key="2">
    <source>
        <dbReference type="Proteomes" id="UP000241769"/>
    </source>
</evidence>
<proteinExistence type="predicted"/>
<dbReference type="InParanoid" id="A0A2P6MWP5"/>
<name>A0A2P6MWP5_9EUKA</name>
<comment type="caution">
    <text evidence="1">The sequence shown here is derived from an EMBL/GenBank/DDBJ whole genome shotgun (WGS) entry which is preliminary data.</text>
</comment>
<protein>
    <submittedName>
        <fullName evidence="1">Uncharacterized protein</fullName>
    </submittedName>
</protein>
<gene>
    <name evidence="1" type="ORF">PROFUN_15349</name>
</gene>
<dbReference type="AlphaFoldDB" id="A0A2P6MWP5"/>
<keyword evidence="2" id="KW-1185">Reference proteome</keyword>